<sequence length="117" mass="12940">MEDETGGGGLVRMLFRQPSPPRGLLTRPRQLMHLPVLSSSTPPRPRLARPSLSEGPAHPATKSFHSLLRGGCQSRTQSGCSVPGESFRVLGISPTHRQLQLHMNLMKTRPLFLCFFI</sequence>
<comment type="caution">
    <text evidence="2">The sequence shown here is derived from an EMBL/GenBank/DDBJ whole genome shotgun (WGS) entry which is preliminary data.</text>
</comment>
<organism evidence="2 3">
    <name type="scientific">Pleuronectes platessa</name>
    <name type="common">European plaice</name>
    <dbReference type="NCBI Taxonomy" id="8262"/>
    <lineage>
        <taxon>Eukaryota</taxon>
        <taxon>Metazoa</taxon>
        <taxon>Chordata</taxon>
        <taxon>Craniata</taxon>
        <taxon>Vertebrata</taxon>
        <taxon>Euteleostomi</taxon>
        <taxon>Actinopterygii</taxon>
        <taxon>Neopterygii</taxon>
        <taxon>Teleostei</taxon>
        <taxon>Neoteleostei</taxon>
        <taxon>Acanthomorphata</taxon>
        <taxon>Carangaria</taxon>
        <taxon>Pleuronectiformes</taxon>
        <taxon>Pleuronectoidei</taxon>
        <taxon>Pleuronectidae</taxon>
        <taxon>Pleuronectes</taxon>
    </lineage>
</organism>
<proteinExistence type="predicted"/>
<keyword evidence="3" id="KW-1185">Reference proteome</keyword>
<name>A0A9N7Z2H1_PLEPL</name>
<reference evidence="2" key="1">
    <citation type="submission" date="2020-03" db="EMBL/GenBank/DDBJ databases">
        <authorList>
            <person name="Weist P."/>
        </authorList>
    </citation>
    <scope>NUCLEOTIDE SEQUENCE</scope>
</reference>
<dbReference type="EMBL" id="CADEAL010003946">
    <property type="protein sequence ID" value="CAB1447405.1"/>
    <property type="molecule type" value="Genomic_DNA"/>
</dbReference>
<accession>A0A9N7Z2H1</accession>
<protein>
    <submittedName>
        <fullName evidence="2">Uncharacterized protein</fullName>
    </submittedName>
</protein>
<dbReference type="Proteomes" id="UP001153269">
    <property type="component" value="Unassembled WGS sequence"/>
</dbReference>
<evidence type="ECO:0000256" key="1">
    <source>
        <dbReference type="SAM" id="MobiDB-lite"/>
    </source>
</evidence>
<evidence type="ECO:0000313" key="2">
    <source>
        <dbReference type="EMBL" id="CAB1447405.1"/>
    </source>
</evidence>
<evidence type="ECO:0000313" key="3">
    <source>
        <dbReference type="Proteomes" id="UP001153269"/>
    </source>
</evidence>
<gene>
    <name evidence="2" type="ORF">PLEPLA_LOCUS35097</name>
</gene>
<dbReference type="AlphaFoldDB" id="A0A9N7Z2H1"/>
<feature type="region of interest" description="Disordered" evidence="1">
    <location>
        <begin position="1"/>
        <end position="64"/>
    </location>
</feature>
<feature type="compositionally biased region" description="Gly residues" evidence="1">
    <location>
        <begin position="1"/>
        <end position="10"/>
    </location>
</feature>